<dbReference type="Pfam" id="PF00106">
    <property type="entry name" value="adh_short"/>
    <property type="match status" value="1"/>
</dbReference>
<keyword evidence="2" id="KW-0560">Oxidoreductase</keyword>
<dbReference type="AlphaFoldDB" id="A0AAE1JS90"/>
<evidence type="ECO:0000313" key="3">
    <source>
        <dbReference type="EMBL" id="KAK4256715.1"/>
    </source>
</evidence>
<dbReference type="PANTHER" id="PTHR44169:SF6">
    <property type="entry name" value="NADPH-DEPENDENT 1-ACYLDIHYDROXYACETONE PHOSPHATE REDUCTASE"/>
    <property type="match status" value="1"/>
</dbReference>
<dbReference type="Proteomes" id="UP001293593">
    <property type="component" value="Unassembled WGS sequence"/>
</dbReference>
<evidence type="ECO:0000313" key="4">
    <source>
        <dbReference type="Proteomes" id="UP001293593"/>
    </source>
</evidence>
<dbReference type="InterPro" id="IPR002347">
    <property type="entry name" value="SDR_fam"/>
</dbReference>
<evidence type="ECO:0000256" key="1">
    <source>
        <dbReference type="ARBA" id="ARBA00006484"/>
    </source>
</evidence>
<comment type="caution">
    <text evidence="3">The sequence shown here is derived from an EMBL/GenBank/DDBJ whole genome shotgun (WGS) entry which is preliminary data.</text>
</comment>
<dbReference type="InterPro" id="IPR036291">
    <property type="entry name" value="NAD(P)-bd_dom_sf"/>
</dbReference>
<keyword evidence="4" id="KW-1185">Reference proteome</keyword>
<proteinExistence type="inferred from homology"/>
<accession>A0AAE1JS90</accession>
<dbReference type="GO" id="GO:0005783">
    <property type="term" value="C:endoplasmic reticulum"/>
    <property type="evidence" value="ECO:0007669"/>
    <property type="project" value="TreeGrafter"/>
</dbReference>
<evidence type="ECO:0000256" key="2">
    <source>
        <dbReference type="ARBA" id="ARBA00023002"/>
    </source>
</evidence>
<protein>
    <submittedName>
        <fullName evidence="3">Uncharacterized protein</fullName>
    </submittedName>
</protein>
<sequence length="134" mass="14719">MAPRKQGKIVNIGSVAAMAPSPWSGAYASSKAALHAKTDTLRLELSHFGIGVVAVVPGAIKLNIGQSTAATYSRMPEWKLFNFPRSKSKSTPTDEFAEQTVAALLRKKPSAWFSHGQYSFFMSIMYHLPLYVRD</sequence>
<dbReference type="Gene3D" id="3.40.50.720">
    <property type="entry name" value="NAD(P)-binding Rossmann-like Domain"/>
    <property type="match status" value="1"/>
</dbReference>
<dbReference type="GO" id="GO:0016491">
    <property type="term" value="F:oxidoreductase activity"/>
    <property type="evidence" value="ECO:0007669"/>
    <property type="project" value="UniProtKB-KW"/>
</dbReference>
<organism evidence="3 4">
    <name type="scientific">Acacia crassicarpa</name>
    <name type="common">northern wattle</name>
    <dbReference type="NCBI Taxonomy" id="499986"/>
    <lineage>
        <taxon>Eukaryota</taxon>
        <taxon>Viridiplantae</taxon>
        <taxon>Streptophyta</taxon>
        <taxon>Embryophyta</taxon>
        <taxon>Tracheophyta</taxon>
        <taxon>Spermatophyta</taxon>
        <taxon>Magnoliopsida</taxon>
        <taxon>eudicotyledons</taxon>
        <taxon>Gunneridae</taxon>
        <taxon>Pentapetalae</taxon>
        <taxon>rosids</taxon>
        <taxon>fabids</taxon>
        <taxon>Fabales</taxon>
        <taxon>Fabaceae</taxon>
        <taxon>Caesalpinioideae</taxon>
        <taxon>mimosoid clade</taxon>
        <taxon>Acacieae</taxon>
        <taxon>Acacia</taxon>
    </lineage>
</organism>
<dbReference type="SUPFAM" id="SSF51735">
    <property type="entry name" value="NAD(P)-binding Rossmann-fold domains"/>
    <property type="match status" value="1"/>
</dbReference>
<dbReference type="EMBL" id="JAWXYG010000012">
    <property type="protein sequence ID" value="KAK4256715.1"/>
    <property type="molecule type" value="Genomic_DNA"/>
</dbReference>
<dbReference type="PRINTS" id="PR00080">
    <property type="entry name" value="SDRFAMILY"/>
</dbReference>
<dbReference type="PANTHER" id="PTHR44169">
    <property type="entry name" value="NADPH-DEPENDENT 1-ACYLDIHYDROXYACETONE PHOSPHATE REDUCTASE"/>
    <property type="match status" value="1"/>
</dbReference>
<gene>
    <name evidence="3" type="ORF">QN277_006402</name>
</gene>
<comment type="similarity">
    <text evidence="1">Belongs to the short-chain dehydrogenases/reductases (SDR) family.</text>
</comment>
<name>A0AAE1JS90_9FABA</name>
<reference evidence="3" key="1">
    <citation type="submission" date="2023-10" db="EMBL/GenBank/DDBJ databases">
        <title>Chromosome-level genome of the transformable northern wattle, Acacia crassicarpa.</title>
        <authorList>
            <person name="Massaro I."/>
            <person name="Sinha N.R."/>
            <person name="Poethig S."/>
            <person name="Leichty A.R."/>
        </authorList>
    </citation>
    <scope>NUCLEOTIDE SEQUENCE</scope>
    <source>
        <strain evidence="3">Acra3RX</strain>
        <tissue evidence="3">Leaf</tissue>
    </source>
</reference>
<dbReference type="PRINTS" id="PR00081">
    <property type="entry name" value="GDHRDH"/>
</dbReference>